<evidence type="ECO:0000256" key="2">
    <source>
        <dbReference type="SAM" id="MobiDB-lite"/>
    </source>
</evidence>
<evidence type="ECO:0000256" key="1">
    <source>
        <dbReference type="SAM" id="Coils"/>
    </source>
</evidence>
<reference evidence="3 4" key="1">
    <citation type="submission" date="2020-09" db="EMBL/GenBank/DDBJ databases">
        <title>De no assembly of potato wild relative species, Solanum commersonii.</title>
        <authorList>
            <person name="Cho K."/>
        </authorList>
    </citation>
    <scope>NUCLEOTIDE SEQUENCE [LARGE SCALE GENOMIC DNA]</scope>
    <source>
        <strain evidence="3">LZ3.2</strain>
        <tissue evidence="3">Leaf</tissue>
    </source>
</reference>
<dbReference type="CDD" id="cd11650">
    <property type="entry name" value="AT4G37440_like"/>
    <property type="match status" value="1"/>
</dbReference>
<feature type="region of interest" description="Disordered" evidence="2">
    <location>
        <begin position="89"/>
        <end position="118"/>
    </location>
</feature>
<gene>
    <name evidence="3" type="ORF">H5410_015557</name>
</gene>
<dbReference type="Proteomes" id="UP000824120">
    <property type="component" value="Chromosome 3"/>
</dbReference>
<accession>A0A9J5ZTV0</accession>
<protein>
    <submittedName>
        <fullName evidence="3">Uncharacterized protein</fullName>
    </submittedName>
</protein>
<proteinExistence type="predicted"/>
<dbReference type="AlphaFoldDB" id="A0A9J5ZTV0"/>
<dbReference type="InterPro" id="IPR038745">
    <property type="entry name" value="AT4G37440-like"/>
</dbReference>
<feature type="region of interest" description="Disordered" evidence="2">
    <location>
        <begin position="464"/>
        <end position="532"/>
    </location>
</feature>
<evidence type="ECO:0000313" key="3">
    <source>
        <dbReference type="EMBL" id="KAG5615733.1"/>
    </source>
</evidence>
<evidence type="ECO:0000313" key="4">
    <source>
        <dbReference type="Proteomes" id="UP000824120"/>
    </source>
</evidence>
<keyword evidence="1" id="KW-0175">Coiled coil</keyword>
<name>A0A9J5ZTV0_SOLCO</name>
<sequence length="532" mass="59229">MAPTQHTTETVLERKPKSSVKIAATGKTNTVPSISERKDFNCRSNYRHNIVQMENTLSARTTKASNSSMDVAVDVTGFARSSDIRLATKADPDETEYSSSFVDSTSENDNGSSDAEVESRFYDDSGLSSSFDGFSSLFPIRKKKLTSHWRDFIRPIMWRCKWAELKMKELQLQEAKYNREISAHDRKSHREFDQASLDESGSKSLPFIHPRHRKKAMKRRKRKRVEHRTDIATHMSTHNLFSYFENKRLDLDATPPGDDISNAGVSYFSFYGKALAEQKTNGQDEFGIDDDLSILVSSNGYLEQILRKIEVVHSRVHKLKDQLDTVMTKNAIKFSSSENLMSFDGQASSIPSPTFSACNGDTTSAGGLYASSQHVVDYDLGDFIMPDSAMSSYGEAMRIPDIIESTVGLLSSVDVTQQQAQVGDSSERIVDNILIHNEVSEVGGHILAINHDISIDKHQDVGNNMEEESFNPAPPASEANAAGKASTSQDQSTLKSCLASEIHFPKNKRKRGERKASSGGWNRRMPGEPDSQ</sequence>
<feature type="compositionally biased region" description="Polar residues" evidence="2">
    <location>
        <begin position="97"/>
        <end position="113"/>
    </location>
</feature>
<dbReference type="OrthoDB" id="21648at2759"/>
<comment type="caution">
    <text evidence="3">The sequence shown here is derived from an EMBL/GenBank/DDBJ whole genome shotgun (WGS) entry which is preliminary data.</text>
</comment>
<dbReference type="PANTHER" id="PTHR34057:SF1">
    <property type="entry name" value="ELONGATION FACTOR"/>
    <property type="match status" value="1"/>
</dbReference>
<organism evidence="3 4">
    <name type="scientific">Solanum commersonii</name>
    <name type="common">Commerson's wild potato</name>
    <name type="synonym">Commerson's nightshade</name>
    <dbReference type="NCBI Taxonomy" id="4109"/>
    <lineage>
        <taxon>Eukaryota</taxon>
        <taxon>Viridiplantae</taxon>
        <taxon>Streptophyta</taxon>
        <taxon>Embryophyta</taxon>
        <taxon>Tracheophyta</taxon>
        <taxon>Spermatophyta</taxon>
        <taxon>Magnoliopsida</taxon>
        <taxon>eudicotyledons</taxon>
        <taxon>Gunneridae</taxon>
        <taxon>Pentapetalae</taxon>
        <taxon>asterids</taxon>
        <taxon>lamiids</taxon>
        <taxon>Solanales</taxon>
        <taxon>Solanaceae</taxon>
        <taxon>Solanoideae</taxon>
        <taxon>Solaneae</taxon>
        <taxon>Solanum</taxon>
    </lineage>
</organism>
<dbReference type="PANTHER" id="PTHR34057">
    <property type="entry name" value="ELONGATION FACTOR"/>
    <property type="match status" value="1"/>
</dbReference>
<feature type="compositionally biased region" description="Polar residues" evidence="2">
    <location>
        <begin position="485"/>
        <end position="495"/>
    </location>
</feature>
<feature type="coiled-coil region" evidence="1">
    <location>
        <begin position="160"/>
        <end position="187"/>
    </location>
</feature>
<dbReference type="EMBL" id="JACXVP010000003">
    <property type="protein sequence ID" value="KAG5615733.1"/>
    <property type="molecule type" value="Genomic_DNA"/>
</dbReference>
<keyword evidence="4" id="KW-1185">Reference proteome</keyword>